<reference evidence="1 2" key="1">
    <citation type="journal article" date="2021" name="Elife">
        <title>Chloroplast acquisition without the gene transfer in kleptoplastic sea slugs, Plakobranchus ocellatus.</title>
        <authorList>
            <person name="Maeda T."/>
            <person name="Takahashi S."/>
            <person name="Yoshida T."/>
            <person name="Shimamura S."/>
            <person name="Takaki Y."/>
            <person name="Nagai Y."/>
            <person name="Toyoda A."/>
            <person name="Suzuki Y."/>
            <person name="Arimoto A."/>
            <person name="Ishii H."/>
            <person name="Satoh N."/>
            <person name="Nishiyama T."/>
            <person name="Hasebe M."/>
            <person name="Maruyama T."/>
            <person name="Minagawa J."/>
            <person name="Obokata J."/>
            <person name="Shigenobu S."/>
        </authorList>
    </citation>
    <scope>NUCLEOTIDE SEQUENCE [LARGE SCALE GENOMIC DNA]</scope>
</reference>
<evidence type="ECO:0000313" key="2">
    <source>
        <dbReference type="Proteomes" id="UP000735302"/>
    </source>
</evidence>
<dbReference type="Proteomes" id="UP000735302">
    <property type="component" value="Unassembled WGS sequence"/>
</dbReference>
<protein>
    <submittedName>
        <fullName evidence="1">Uncharacterized protein</fullName>
    </submittedName>
</protein>
<organism evidence="1 2">
    <name type="scientific">Plakobranchus ocellatus</name>
    <dbReference type="NCBI Taxonomy" id="259542"/>
    <lineage>
        <taxon>Eukaryota</taxon>
        <taxon>Metazoa</taxon>
        <taxon>Spiralia</taxon>
        <taxon>Lophotrochozoa</taxon>
        <taxon>Mollusca</taxon>
        <taxon>Gastropoda</taxon>
        <taxon>Heterobranchia</taxon>
        <taxon>Euthyneura</taxon>
        <taxon>Panpulmonata</taxon>
        <taxon>Sacoglossa</taxon>
        <taxon>Placobranchoidea</taxon>
        <taxon>Plakobranchidae</taxon>
        <taxon>Plakobranchus</taxon>
    </lineage>
</organism>
<gene>
    <name evidence="1" type="ORF">PoB_006829000</name>
</gene>
<dbReference type="AlphaFoldDB" id="A0AAV4DCH5"/>
<proteinExistence type="predicted"/>
<sequence>MGGFRLKGLRQGKEALMKRYDYRRKFRTCKPAEGESPDMIIVRIVTYLDKWIELSKTDRARTVHGCMSRRSSYELV</sequence>
<dbReference type="EMBL" id="BLXT01007728">
    <property type="protein sequence ID" value="GFO41785.1"/>
    <property type="molecule type" value="Genomic_DNA"/>
</dbReference>
<comment type="caution">
    <text evidence="1">The sequence shown here is derived from an EMBL/GenBank/DDBJ whole genome shotgun (WGS) entry which is preliminary data.</text>
</comment>
<accession>A0AAV4DCH5</accession>
<evidence type="ECO:0000313" key="1">
    <source>
        <dbReference type="EMBL" id="GFO41785.1"/>
    </source>
</evidence>
<name>A0AAV4DCH5_9GAST</name>
<keyword evidence="2" id="KW-1185">Reference proteome</keyword>